<protein>
    <recommendedName>
        <fullName evidence="6">DNA 3'-5' helicase</fullName>
        <ecNumber evidence="6">5.6.2.4</ecNumber>
    </recommendedName>
    <alternativeName>
        <fullName evidence="7">DNA 3'-5' helicase BLM</fullName>
    </alternativeName>
</protein>
<keyword evidence="3" id="KW-0413">Isomerase</keyword>
<dbReference type="GO" id="GO:0005737">
    <property type="term" value="C:cytoplasm"/>
    <property type="evidence" value="ECO:0007669"/>
    <property type="project" value="TreeGrafter"/>
</dbReference>
<keyword evidence="11" id="KW-1185">Reference proteome</keyword>
<keyword evidence="12" id="KW-0347">Helicase</keyword>
<dbReference type="Pfam" id="PF00271">
    <property type="entry name" value="Helicase_C"/>
    <property type="match status" value="1"/>
</dbReference>
<evidence type="ECO:0000313" key="11">
    <source>
        <dbReference type="Proteomes" id="UP000515135"/>
    </source>
</evidence>
<dbReference type="PANTHER" id="PTHR13710:SF153">
    <property type="entry name" value="RECQ-LIKE DNA HELICASE BLM"/>
    <property type="match status" value="1"/>
</dbReference>
<dbReference type="PANTHER" id="PTHR13710">
    <property type="entry name" value="DNA HELICASE RECQ FAMILY MEMBER"/>
    <property type="match status" value="1"/>
</dbReference>
<evidence type="ECO:0000259" key="9">
    <source>
        <dbReference type="PROSITE" id="PS51192"/>
    </source>
</evidence>
<dbReference type="GO" id="GO:0009378">
    <property type="term" value="F:four-way junction helicase activity"/>
    <property type="evidence" value="ECO:0007669"/>
    <property type="project" value="TreeGrafter"/>
</dbReference>
<sequence length="444" mass="49803">MRVHLDIGQCICRRRETSRVFMAPEQAVSTEGRQLMQKPPLPIALVAVDEAHCIHEWGDDFRRTFKELGSLRAVLSLDIPFMALTATATTAVLKTVKTTLHMDEPVIVKGCLDRPNIHLQLKSIKRTKEDLQPLVQHIVSAESVEDIKKHLVYAKTKKMCMDLWEVIRGQCSGSKKKAVRAFHADISTKAKTEILEGFRSGAIRIVVSTIAFGMGIDIPDVHGVVVYHVPTTIGQLYQEIGRAGRDGEQATATIFHGKADLSKAEEDVKAFVQTTGCLREELLKHLGQDLEEPPENCCTTEEDPNNNGLFIFLQQANPEHADQTRPRAPNRKQRQDTKRGDELKAKLREMRDSWFEERPELQLFGPVAVLADEVINTLVSKCRGIHNINDLKKIKGVQAKYAAEIIGAFDQFFPECPPRRVAVARRQRGAASARRALQDITNVE</sequence>
<evidence type="ECO:0000256" key="1">
    <source>
        <dbReference type="ARBA" id="ARBA00005446"/>
    </source>
</evidence>
<dbReference type="RefSeq" id="XP_019615396.1">
    <property type="nucleotide sequence ID" value="XM_019759837.1"/>
</dbReference>
<dbReference type="SMART" id="SM00490">
    <property type="entry name" value="HELICc"/>
    <property type="match status" value="1"/>
</dbReference>
<dbReference type="Proteomes" id="UP000515135">
    <property type="component" value="Unplaced"/>
</dbReference>
<keyword evidence="2" id="KW-0238">DNA-binding</keyword>
<keyword evidence="12" id="KW-0547">Nucleotide-binding</keyword>
<dbReference type="GO" id="GO:0003677">
    <property type="term" value="F:DNA binding"/>
    <property type="evidence" value="ECO:0007669"/>
    <property type="project" value="UniProtKB-KW"/>
</dbReference>
<evidence type="ECO:0000256" key="6">
    <source>
        <dbReference type="ARBA" id="ARBA00034808"/>
    </source>
</evidence>
<evidence type="ECO:0000256" key="7">
    <source>
        <dbReference type="ARBA" id="ARBA00044542"/>
    </source>
</evidence>
<evidence type="ECO:0000256" key="4">
    <source>
        <dbReference type="ARBA" id="ARBA00023242"/>
    </source>
</evidence>
<keyword evidence="12" id="KW-0067">ATP-binding</keyword>
<reference evidence="12" key="1">
    <citation type="submission" date="2025-08" db="UniProtKB">
        <authorList>
            <consortium name="RefSeq"/>
        </authorList>
    </citation>
    <scope>IDENTIFICATION</scope>
    <source>
        <tissue evidence="12">Gonad</tissue>
    </source>
</reference>
<name>A0A6P4YEM2_BRABE</name>
<evidence type="ECO:0000256" key="8">
    <source>
        <dbReference type="SAM" id="MobiDB-lite"/>
    </source>
</evidence>
<accession>A0A6P4YEM2</accession>
<organism evidence="11 12">
    <name type="scientific">Branchiostoma belcheri</name>
    <name type="common">Amphioxus</name>
    <dbReference type="NCBI Taxonomy" id="7741"/>
    <lineage>
        <taxon>Eukaryota</taxon>
        <taxon>Metazoa</taxon>
        <taxon>Chordata</taxon>
        <taxon>Cephalochordata</taxon>
        <taxon>Leptocardii</taxon>
        <taxon>Amphioxiformes</taxon>
        <taxon>Branchiostomatidae</taxon>
        <taxon>Branchiostoma</taxon>
    </lineage>
</organism>
<evidence type="ECO:0000313" key="12">
    <source>
        <dbReference type="RefSeq" id="XP_019615396.1"/>
    </source>
</evidence>
<evidence type="ECO:0000256" key="5">
    <source>
        <dbReference type="ARBA" id="ARBA00034617"/>
    </source>
</evidence>
<evidence type="ECO:0000259" key="10">
    <source>
        <dbReference type="PROSITE" id="PS51194"/>
    </source>
</evidence>
<dbReference type="GO" id="GO:0005694">
    <property type="term" value="C:chromosome"/>
    <property type="evidence" value="ECO:0007669"/>
    <property type="project" value="TreeGrafter"/>
</dbReference>
<dbReference type="GO" id="GO:0005634">
    <property type="term" value="C:nucleus"/>
    <property type="evidence" value="ECO:0007669"/>
    <property type="project" value="TreeGrafter"/>
</dbReference>
<dbReference type="InterPro" id="IPR027417">
    <property type="entry name" value="P-loop_NTPase"/>
</dbReference>
<dbReference type="Gene3D" id="3.40.50.300">
    <property type="entry name" value="P-loop containing nucleotide triphosphate hydrolases"/>
    <property type="match status" value="2"/>
</dbReference>
<dbReference type="GO" id="GO:0000724">
    <property type="term" value="P:double-strand break repair via homologous recombination"/>
    <property type="evidence" value="ECO:0007669"/>
    <property type="project" value="TreeGrafter"/>
</dbReference>
<dbReference type="SUPFAM" id="SSF52540">
    <property type="entry name" value="P-loop containing nucleoside triphosphate hydrolases"/>
    <property type="match status" value="1"/>
</dbReference>
<comment type="catalytic activity">
    <reaction evidence="5">
        <text>Couples ATP hydrolysis with the unwinding of duplex DNA by translocating in the 3'-5' direction.</text>
        <dbReference type="EC" id="5.6.2.4"/>
    </reaction>
</comment>
<proteinExistence type="inferred from homology"/>
<dbReference type="OrthoDB" id="10261556at2759"/>
<dbReference type="InterPro" id="IPR001650">
    <property type="entry name" value="Helicase_C-like"/>
</dbReference>
<keyword evidence="12" id="KW-0378">Hydrolase</keyword>
<feature type="domain" description="Helicase C-terminal" evidence="10">
    <location>
        <begin position="133"/>
        <end position="291"/>
    </location>
</feature>
<keyword evidence="4" id="KW-0539">Nucleus</keyword>
<dbReference type="GO" id="GO:0043138">
    <property type="term" value="F:3'-5' DNA helicase activity"/>
    <property type="evidence" value="ECO:0007669"/>
    <property type="project" value="UniProtKB-EC"/>
</dbReference>
<evidence type="ECO:0000256" key="3">
    <source>
        <dbReference type="ARBA" id="ARBA00023235"/>
    </source>
</evidence>
<dbReference type="PROSITE" id="PS51192">
    <property type="entry name" value="HELICASE_ATP_BIND_1"/>
    <property type="match status" value="1"/>
</dbReference>
<dbReference type="KEGG" id="bbel:109463121"/>
<dbReference type="PROSITE" id="PS51194">
    <property type="entry name" value="HELICASE_CTER"/>
    <property type="match status" value="1"/>
</dbReference>
<dbReference type="GeneID" id="109463121"/>
<dbReference type="InterPro" id="IPR014001">
    <property type="entry name" value="Helicase_ATP-bd"/>
</dbReference>
<feature type="domain" description="Helicase ATP-binding" evidence="9">
    <location>
        <begin position="1"/>
        <end position="106"/>
    </location>
</feature>
<comment type="similarity">
    <text evidence="1">Belongs to the helicase family. RecQ subfamily.</text>
</comment>
<dbReference type="EC" id="5.6.2.4" evidence="6"/>
<feature type="region of interest" description="Disordered" evidence="8">
    <location>
        <begin position="318"/>
        <end position="341"/>
    </location>
</feature>
<dbReference type="AlphaFoldDB" id="A0A6P4YEM2"/>
<gene>
    <name evidence="12" type="primary">LOC109463121</name>
</gene>
<evidence type="ECO:0000256" key="2">
    <source>
        <dbReference type="ARBA" id="ARBA00023125"/>
    </source>
</evidence>